<feature type="transmembrane region" description="Helical" evidence="5">
    <location>
        <begin position="12"/>
        <end position="34"/>
    </location>
</feature>
<dbReference type="InterPro" id="IPR007318">
    <property type="entry name" value="Phopholipid_MeTrfase"/>
</dbReference>
<gene>
    <name evidence="6" type="ORF">ASZ90_010459</name>
</gene>
<keyword evidence="2 5" id="KW-0812">Transmembrane</keyword>
<evidence type="ECO:0000256" key="2">
    <source>
        <dbReference type="ARBA" id="ARBA00022692"/>
    </source>
</evidence>
<dbReference type="EMBL" id="LNQE01001255">
    <property type="protein sequence ID" value="KUG19804.1"/>
    <property type="molecule type" value="Genomic_DNA"/>
</dbReference>
<keyword evidence="3 5" id="KW-1133">Transmembrane helix</keyword>
<evidence type="ECO:0000256" key="5">
    <source>
        <dbReference type="SAM" id="Phobius"/>
    </source>
</evidence>
<evidence type="ECO:0000256" key="4">
    <source>
        <dbReference type="ARBA" id="ARBA00023136"/>
    </source>
</evidence>
<evidence type="ECO:0008006" key="7">
    <source>
        <dbReference type="Google" id="ProtNLM"/>
    </source>
</evidence>
<dbReference type="Pfam" id="PF04191">
    <property type="entry name" value="PEMT"/>
    <property type="match status" value="1"/>
</dbReference>
<protein>
    <recommendedName>
        <fullName evidence="7">Isoprenylcysteine carboxylmethyltransferase family protein</fullName>
    </recommendedName>
</protein>
<comment type="caution">
    <text evidence="6">The sequence shown here is derived from an EMBL/GenBank/DDBJ whole genome shotgun (WGS) entry which is preliminary data.</text>
</comment>
<evidence type="ECO:0000256" key="1">
    <source>
        <dbReference type="ARBA" id="ARBA00004127"/>
    </source>
</evidence>
<proteinExistence type="predicted"/>
<evidence type="ECO:0000313" key="6">
    <source>
        <dbReference type="EMBL" id="KUG19804.1"/>
    </source>
</evidence>
<evidence type="ECO:0000256" key="3">
    <source>
        <dbReference type="ARBA" id="ARBA00022989"/>
    </source>
</evidence>
<organism evidence="6">
    <name type="scientific">hydrocarbon metagenome</name>
    <dbReference type="NCBI Taxonomy" id="938273"/>
    <lineage>
        <taxon>unclassified sequences</taxon>
        <taxon>metagenomes</taxon>
        <taxon>ecological metagenomes</taxon>
    </lineage>
</organism>
<keyword evidence="4 5" id="KW-0472">Membrane</keyword>
<sequence>MPKPDRLSHLRALFLPFAAILAIPAALLWLTGTLHPFWGAQFPLDLLLLMAGLLLIAAGCYLLYVTVRLFATTGKGTLAPWDPPGRLVVQGPYRYVRNPMHSGVFAILSGEALLFGSIPVALWAAVFIAGNLFYIPRFEEPELEERFGEEYELYRQHVPRWIPRRTQWMPSDESNPAG</sequence>
<name>A0A0W8FG01_9ZZZZ</name>
<accession>A0A0W8FG01</accession>
<dbReference type="Gene3D" id="1.20.120.1630">
    <property type="match status" value="1"/>
</dbReference>
<reference evidence="6" key="1">
    <citation type="journal article" date="2015" name="Proc. Natl. Acad. Sci. U.S.A.">
        <title>Networks of energetic and metabolic interactions define dynamics in microbial communities.</title>
        <authorList>
            <person name="Embree M."/>
            <person name="Liu J.K."/>
            <person name="Al-Bassam M.M."/>
            <person name="Zengler K."/>
        </authorList>
    </citation>
    <scope>NUCLEOTIDE SEQUENCE</scope>
</reference>
<dbReference type="GO" id="GO:0012505">
    <property type="term" value="C:endomembrane system"/>
    <property type="evidence" value="ECO:0007669"/>
    <property type="project" value="UniProtKB-SubCell"/>
</dbReference>
<feature type="transmembrane region" description="Helical" evidence="5">
    <location>
        <begin position="46"/>
        <end position="65"/>
    </location>
</feature>
<comment type="subcellular location">
    <subcellularLocation>
        <location evidence="1">Endomembrane system</location>
        <topology evidence="1">Multi-pass membrane protein</topology>
    </subcellularLocation>
</comment>
<dbReference type="AlphaFoldDB" id="A0A0W8FG01"/>
<feature type="transmembrane region" description="Helical" evidence="5">
    <location>
        <begin position="104"/>
        <end position="135"/>
    </location>
</feature>